<evidence type="ECO:0000256" key="2">
    <source>
        <dbReference type="ARBA" id="ARBA00022448"/>
    </source>
</evidence>
<protein>
    <submittedName>
        <fullName evidence="9">Potassium transporter TrkG</fullName>
    </submittedName>
</protein>
<reference evidence="9 10" key="1">
    <citation type="submission" date="2024-04" db="EMBL/GenBank/DDBJ databases">
        <title>Draft Genome Sequence of Isolates Cultured from Underwater Hawaii Seamounts in the North Pacific Ocean.</title>
        <authorList>
            <person name="Sharma I."/>
            <person name="Darden B."/>
            <person name="Creggett J."/>
            <person name="Taylor S."/>
            <person name="Grant M.P."/>
            <person name="Scott J."/>
            <person name="Attles S."/>
            <person name="Walker S."/>
            <person name="Johnson G."/>
            <person name="St. Cloud C."/>
        </authorList>
    </citation>
    <scope>NUCLEOTIDE SEQUENCE [LARGE SCALE GENOMIC DNA]</scope>
    <source>
        <strain evidence="9 10">03GJ23</strain>
    </source>
</reference>
<keyword evidence="6" id="KW-0406">Ion transport</keyword>
<comment type="caution">
    <text evidence="9">The sequence shown here is derived from an EMBL/GenBank/DDBJ whole genome shotgun (WGS) entry which is preliminary data.</text>
</comment>
<comment type="subcellular location">
    <subcellularLocation>
        <location evidence="1">Cell membrane</location>
        <topology evidence="1">Multi-pass membrane protein</topology>
    </subcellularLocation>
</comment>
<feature type="transmembrane region" description="Helical" evidence="8">
    <location>
        <begin position="251"/>
        <end position="270"/>
    </location>
</feature>
<name>A0ABU9MGQ0_STUCH</name>
<feature type="transmembrane region" description="Helical" evidence="8">
    <location>
        <begin position="103"/>
        <end position="121"/>
    </location>
</feature>
<evidence type="ECO:0000256" key="1">
    <source>
        <dbReference type="ARBA" id="ARBA00004651"/>
    </source>
</evidence>
<evidence type="ECO:0000256" key="5">
    <source>
        <dbReference type="ARBA" id="ARBA00022989"/>
    </source>
</evidence>
<proteinExistence type="predicted"/>
<dbReference type="InterPro" id="IPR003445">
    <property type="entry name" value="Cat_transpt"/>
</dbReference>
<feature type="transmembrane region" description="Helical" evidence="8">
    <location>
        <begin position="127"/>
        <end position="158"/>
    </location>
</feature>
<accession>A0ABU9MGQ0</accession>
<evidence type="ECO:0000256" key="4">
    <source>
        <dbReference type="ARBA" id="ARBA00022692"/>
    </source>
</evidence>
<evidence type="ECO:0000313" key="9">
    <source>
        <dbReference type="EMBL" id="MEL7561408.1"/>
    </source>
</evidence>
<keyword evidence="2" id="KW-0813">Transport</keyword>
<gene>
    <name evidence="9" type="ORF">AAGW23_21425</name>
</gene>
<dbReference type="EMBL" id="JBCFXD010000025">
    <property type="protein sequence ID" value="MEL7561408.1"/>
    <property type="molecule type" value="Genomic_DNA"/>
</dbReference>
<organism evidence="9 10">
    <name type="scientific">Stutzerimonas chloritidismutans</name>
    <name type="common">Pseudomonas chloritidismutans</name>
    <dbReference type="NCBI Taxonomy" id="203192"/>
    <lineage>
        <taxon>Bacteria</taxon>
        <taxon>Pseudomonadati</taxon>
        <taxon>Pseudomonadota</taxon>
        <taxon>Gammaproteobacteria</taxon>
        <taxon>Pseudomonadales</taxon>
        <taxon>Pseudomonadaceae</taxon>
        <taxon>Stutzerimonas</taxon>
    </lineage>
</organism>
<dbReference type="Pfam" id="PF02386">
    <property type="entry name" value="TrkH"/>
    <property type="match status" value="1"/>
</dbReference>
<evidence type="ECO:0000256" key="3">
    <source>
        <dbReference type="ARBA" id="ARBA00022475"/>
    </source>
</evidence>
<keyword evidence="3" id="KW-1003">Cell membrane</keyword>
<feature type="transmembrane region" description="Helical" evidence="8">
    <location>
        <begin position="290"/>
        <end position="309"/>
    </location>
</feature>
<feature type="transmembrane region" description="Helical" evidence="8">
    <location>
        <begin position="185"/>
        <end position="208"/>
    </location>
</feature>
<keyword evidence="5 8" id="KW-1133">Transmembrane helix</keyword>
<keyword evidence="4 8" id="KW-0812">Transmembrane</keyword>
<feature type="transmembrane region" description="Helical" evidence="8">
    <location>
        <begin position="366"/>
        <end position="388"/>
    </location>
</feature>
<keyword evidence="10" id="KW-1185">Reference proteome</keyword>
<dbReference type="PANTHER" id="PTHR32024">
    <property type="entry name" value="TRK SYSTEM POTASSIUM UPTAKE PROTEIN TRKG-RELATED"/>
    <property type="match status" value="1"/>
</dbReference>
<evidence type="ECO:0000256" key="8">
    <source>
        <dbReference type="SAM" id="Phobius"/>
    </source>
</evidence>
<sequence>MRSIVTARAAGRPASGQARRIDALFCYRGRHFVDAACCSANSEPLQHDGRIFGLATVQVPPLLHNAARRPARLIPLAFLVATLLGTALLSLPAATAGPGQAPLLTALFTAVSAVCVTGLIVQDTAVYWSFFGQCVILLLFQIGGLGIMSGATLLGLMVKRRLQLSSRLVAQQETRSLGLGDVAGVLRLILLVTLSVELIVTAILTLHFRLSYDLTWSKALWDGLFHAISAFNNAGFSTYSDNLVQFATDPVVLVPIMLAVIIGGLGFPVLYEFRRDQRGRPWTIHTRITLWGSAVLLLGGMVAILFYEWSNPNTLGGMSLGDKLLSGLFTSAVARTAGFNSLDVGQFEAQTLAVHYFLMFVGGGSAGTAGGIKVTTFFLLFFFIWAEIRGNADTVAFRRRISYATQRQALTVLFLGSLTVGIGTMLLLSVTDYELGVVLFEAVSAFATVGLSTGITADLPASGQLVIIALMFIGRVGTITLATALALRSVTKHYRYPEERPIVG</sequence>
<evidence type="ECO:0000256" key="6">
    <source>
        <dbReference type="ARBA" id="ARBA00023065"/>
    </source>
</evidence>
<evidence type="ECO:0000256" key="7">
    <source>
        <dbReference type="ARBA" id="ARBA00023136"/>
    </source>
</evidence>
<feature type="transmembrane region" description="Helical" evidence="8">
    <location>
        <begin position="73"/>
        <end position="91"/>
    </location>
</feature>
<dbReference type="RefSeq" id="WP_342408289.1">
    <property type="nucleotide sequence ID" value="NZ_JBCFXD010000025.1"/>
</dbReference>
<dbReference type="PANTHER" id="PTHR32024:SF1">
    <property type="entry name" value="KTR SYSTEM POTASSIUM UPTAKE PROTEIN B"/>
    <property type="match status" value="1"/>
</dbReference>
<feature type="transmembrane region" description="Helical" evidence="8">
    <location>
        <begin position="465"/>
        <end position="487"/>
    </location>
</feature>
<evidence type="ECO:0000313" key="10">
    <source>
        <dbReference type="Proteomes" id="UP001467669"/>
    </source>
</evidence>
<keyword evidence="7 8" id="KW-0472">Membrane</keyword>
<feature type="transmembrane region" description="Helical" evidence="8">
    <location>
        <begin position="409"/>
        <end position="430"/>
    </location>
</feature>
<dbReference type="Proteomes" id="UP001467669">
    <property type="component" value="Unassembled WGS sequence"/>
</dbReference>